<organism evidence="3 4">
    <name type="scientific">Zavarzinia aquatilis</name>
    <dbReference type="NCBI Taxonomy" id="2211142"/>
    <lineage>
        <taxon>Bacteria</taxon>
        <taxon>Pseudomonadati</taxon>
        <taxon>Pseudomonadota</taxon>
        <taxon>Alphaproteobacteria</taxon>
        <taxon>Rhodospirillales</taxon>
        <taxon>Zavarziniaceae</taxon>
        <taxon>Zavarzinia</taxon>
    </lineage>
</organism>
<comment type="similarity">
    <text evidence="1 2">Belongs to the UPF0102 family.</text>
</comment>
<dbReference type="PANTHER" id="PTHR34039:SF1">
    <property type="entry name" value="UPF0102 PROTEIN YRAN"/>
    <property type="match status" value="1"/>
</dbReference>
<gene>
    <name evidence="3" type="ORF">DKG74_19770</name>
</gene>
<dbReference type="AlphaFoldDB" id="A0A317DUW1"/>
<dbReference type="HAMAP" id="MF_00048">
    <property type="entry name" value="UPF0102"/>
    <property type="match status" value="1"/>
</dbReference>
<dbReference type="OrthoDB" id="9812968at2"/>
<dbReference type="PANTHER" id="PTHR34039">
    <property type="entry name" value="UPF0102 PROTEIN YRAN"/>
    <property type="match status" value="1"/>
</dbReference>
<evidence type="ECO:0000256" key="2">
    <source>
        <dbReference type="HAMAP-Rule" id="MF_00048"/>
    </source>
</evidence>
<sequence>MSEAKRRAQRHGRWAETAAGLLLLAKGYRILERDWRCKAGEIDLIARRRHILAFIEVKHRPSIDAAGDSIGVRQQARIARAATVYLRQRPALAGLDLRFDAILVVPWRLPAHIRGAWRID</sequence>
<dbReference type="EMBL" id="QGLE01000016">
    <property type="protein sequence ID" value="PWR18192.1"/>
    <property type="molecule type" value="Genomic_DNA"/>
</dbReference>
<dbReference type="Gene3D" id="3.40.1350.10">
    <property type="match status" value="1"/>
</dbReference>
<dbReference type="SUPFAM" id="SSF52980">
    <property type="entry name" value="Restriction endonuclease-like"/>
    <property type="match status" value="1"/>
</dbReference>
<dbReference type="RefSeq" id="WP_109907905.1">
    <property type="nucleotide sequence ID" value="NZ_QGLE01000016.1"/>
</dbReference>
<evidence type="ECO:0000313" key="3">
    <source>
        <dbReference type="EMBL" id="PWR18192.1"/>
    </source>
</evidence>
<dbReference type="InterPro" id="IPR003509">
    <property type="entry name" value="UPF0102_YraN-like"/>
</dbReference>
<dbReference type="GO" id="GO:0003676">
    <property type="term" value="F:nucleic acid binding"/>
    <property type="evidence" value="ECO:0007669"/>
    <property type="project" value="InterPro"/>
</dbReference>
<reference evidence="3 4" key="1">
    <citation type="submission" date="2018-05" db="EMBL/GenBank/DDBJ databases">
        <title>Zavarzinia sp. HR-AS.</title>
        <authorList>
            <person name="Lee Y."/>
            <person name="Jeon C.O."/>
        </authorList>
    </citation>
    <scope>NUCLEOTIDE SEQUENCE [LARGE SCALE GENOMIC DNA]</scope>
    <source>
        <strain evidence="3 4">HR-AS</strain>
    </source>
</reference>
<accession>A0A317DUW1</accession>
<evidence type="ECO:0000256" key="1">
    <source>
        <dbReference type="ARBA" id="ARBA00006738"/>
    </source>
</evidence>
<proteinExistence type="inferred from homology"/>
<name>A0A317DUW1_9PROT</name>
<comment type="caution">
    <text evidence="3">The sequence shown here is derived from an EMBL/GenBank/DDBJ whole genome shotgun (WGS) entry which is preliminary data.</text>
</comment>
<dbReference type="Pfam" id="PF02021">
    <property type="entry name" value="UPF0102"/>
    <property type="match status" value="1"/>
</dbReference>
<dbReference type="NCBIfam" id="NF009151">
    <property type="entry name" value="PRK12497.1-5"/>
    <property type="match status" value="1"/>
</dbReference>
<keyword evidence="4" id="KW-1185">Reference proteome</keyword>
<dbReference type="InterPro" id="IPR011856">
    <property type="entry name" value="tRNA_endonuc-like_dom_sf"/>
</dbReference>
<dbReference type="Proteomes" id="UP000245461">
    <property type="component" value="Unassembled WGS sequence"/>
</dbReference>
<evidence type="ECO:0000313" key="4">
    <source>
        <dbReference type="Proteomes" id="UP000245461"/>
    </source>
</evidence>
<dbReference type="InterPro" id="IPR011335">
    <property type="entry name" value="Restrct_endonuc-II-like"/>
</dbReference>
<protein>
    <recommendedName>
        <fullName evidence="2">UPF0102 protein DKG74_19770</fullName>
    </recommendedName>
</protein>